<dbReference type="InterPro" id="IPR000524">
    <property type="entry name" value="Tscrpt_reg_HTH_GntR"/>
</dbReference>
<dbReference type="SUPFAM" id="SSF46785">
    <property type="entry name" value="Winged helix' DNA-binding domain"/>
    <property type="match status" value="1"/>
</dbReference>
<name>A0A1I4PSC2_9HYPH</name>
<feature type="region of interest" description="Disordered" evidence="4">
    <location>
        <begin position="240"/>
        <end position="269"/>
    </location>
</feature>
<gene>
    <name evidence="6" type="ORF">SAMN05192568_102616</name>
</gene>
<dbReference type="SMART" id="SM00895">
    <property type="entry name" value="FCD"/>
    <property type="match status" value="1"/>
</dbReference>
<dbReference type="PANTHER" id="PTHR43537:SF5">
    <property type="entry name" value="UXU OPERON TRANSCRIPTIONAL REGULATOR"/>
    <property type="match status" value="1"/>
</dbReference>
<dbReference type="Gene3D" id="1.20.120.530">
    <property type="entry name" value="GntR ligand-binding domain-like"/>
    <property type="match status" value="1"/>
</dbReference>
<evidence type="ECO:0000313" key="6">
    <source>
        <dbReference type="EMBL" id="SFM30420.1"/>
    </source>
</evidence>
<dbReference type="EMBL" id="FOTK01000026">
    <property type="protein sequence ID" value="SFM30420.1"/>
    <property type="molecule type" value="Genomic_DNA"/>
</dbReference>
<dbReference type="PRINTS" id="PR00035">
    <property type="entry name" value="HTHGNTR"/>
</dbReference>
<dbReference type="GO" id="GO:0003677">
    <property type="term" value="F:DNA binding"/>
    <property type="evidence" value="ECO:0007669"/>
    <property type="project" value="UniProtKB-KW"/>
</dbReference>
<evidence type="ECO:0000256" key="4">
    <source>
        <dbReference type="SAM" id="MobiDB-lite"/>
    </source>
</evidence>
<dbReference type="GO" id="GO:0003700">
    <property type="term" value="F:DNA-binding transcription factor activity"/>
    <property type="evidence" value="ECO:0007669"/>
    <property type="project" value="InterPro"/>
</dbReference>
<feature type="domain" description="HTH gntR-type" evidence="5">
    <location>
        <begin position="13"/>
        <end position="81"/>
    </location>
</feature>
<dbReference type="InterPro" id="IPR008920">
    <property type="entry name" value="TF_FadR/GntR_C"/>
</dbReference>
<keyword evidence="7" id="KW-1185">Reference proteome</keyword>
<keyword evidence="1" id="KW-0805">Transcription regulation</keyword>
<dbReference type="AlphaFoldDB" id="A0A1I4PSC2"/>
<reference evidence="7" key="1">
    <citation type="submission" date="2016-10" db="EMBL/GenBank/DDBJ databases">
        <authorList>
            <person name="Varghese N."/>
            <person name="Submissions S."/>
        </authorList>
    </citation>
    <scope>NUCLEOTIDE SEQUENCE [LARGE SCALE GENOMIC DNA]</scope>
    <source>
        <strain evidence="7">BL36</strain>
    </source>
</reference>
<evidence type="ECO:0000256" key="2">
    <source>
        <dbReference type="ARBA" id="ARBA00023125"/>
    </source>
</evidence>
<evidence type="ECO:0000259" key="5">
    <source>
        <dbReference type="PROSITE" id="PS50949"/>
    </source>
</evidence>
<dbReference type="SUPFAM" id="SSF48008">
    <property type="entry name" value="GntR ligand-binding domain-like"/>
    <property type="match status" value="1"/>
</dbReference>
<dbReference type="Pfam" id="PF00392">
    <property type="entry name" value="GntR"/>
    <property type="match status" value="1"/>
</dbReference>
<dbReference type="CDD" id="cd07377">
    <property type="entry name" value="WHTH_GntR"/>
    <property type="match status" value="1"/>
</dbReference>
<evidence type="ECO:0000256" key="1">
    <source>
        <dbReference type="ARBA" id="ARBA00023015"/>
    </source>
</evidence>
<dbReference type="InterPro" id="IPR011711">
    <property type="entry name" value="GntR_C"/>
</dbReference>
<dbReference type="RefSeq" id="WP_092044081.1">
    <property type="nucleotide sequence ID" value="NZ_FOTK01000026.1"/>
</dbReference>
<protein>
    <submittedName>
        <fullName evidence="6">Transcriptional regulator, GntR family</fullName>
    </submittedName>
</protein>
<keyword evidence="3" id="KW-0804">Transcription</keyword>
<dbReference type="InterPro" id="IPR036388">
    <property type="entry name" value="WH-like_DNA-bd_sf"/>
</dbReference>
<feature type="compositionally biased region" description="Basic residues" evidence="4">
    <location>
        <begin position="258"/>
        <end position="269"/>
    </location>
</feature>
<dbReference type="InterPro" id="IPR036390">
    <property type="entry name" value="WH_DNA-bd_sf"/>
</dbReference>
<accession>A0A1I4PSC2</accession>
<evidence type="ECO:0000313" key="7">
    <source>
        <dbReference type="Proteomes" id="UP000199048"/>
    </source>
</evidence>
<keyword evidence="2" id="KW-0238">DNA-binding</keyword>
<organism evidence="6 7">
    <name type="scientific">Methylobacterium pseudosasicola</name>
    <dbReference type="NCBI Taxonomy" id="582667"/>
    <lineage>
        <taxon>Bacteria</taxon>
        <taxon>Pseudomonadati</taxon>
        <taxon>Pseudomonadota</taxon>
        <taxon>Alphaproteobacteria</taxon>
        <taxon>Hyphomicrobiales</taxon>
        <taxon>Methylobacteriaceae</taxon>
        <taxon>Methylobacterium</taxon>
    </lineage>
</organism>
<proteinExistence type="predicted"/>
<dbReference type="OrthoDB" id="9812645at2"/>
<dbReference type="SMART" id="SM00345">
    <property type="entry name" value="HTH_GNTR"/>
    <property type="match status" value="1"/>
</dbReference>
<evidence type="ECO:0000256" key="3">
    <source>
        <dbReference type="ARBA" id="ARBA00023163"/>
    </source>
</evidence>
<dbReference type="Proteomes" id="UP000199048">
    <property type="component" value="Unassembled WGS sequence"/>
</dbReference>
<dbReference type="Pfam" id="PF07729">
    <property type="entry name" value="FCD"/>
    <property type="match status" value="1"/>
</dbReference>
<dbReference type="PANTHER" id="PTHR43537">
    <property type="entry name" value="TRANSCRIPTIONAL REGULATOR, GNTR FAMILY"/>
    <property type="match status" value="1"/>
</dbReference>
<dbReference type="STRING" id="582667.SAMN05192568_102616"/>
<dbReference type="Gene3D" id="1.10.10.10">
    <property type="entry name" value="Winged helix-like DNA-binding domain superfamily/Winged helix DNA-binding domain"/>
    <property type="match status" value="1"/>
</dbReference>
<sequence>MSIQASVKPVKRKKLYEDVVDQLEGMMKSGALAPGDQLPPERELMEAFGVGRTSIREALFALERNGLVSIRNGERAYVTVPSASALIDEISVGARYLLSREEGMREFQRARIILECSLVRYAASHSTPVDIKRMEAALARNEAATDAQTFSETDLAFHLEITRVARNEIFNALHQASALWLEEQRSVSLKTSGASASALAFHRRILDAIKQRDPDTAEAAMLEHLTAVAGFYWTEVGAEGDSVRNETPDPGRTARAQSKVRRPGRLSPA</sequence>
<dbReference type="PROSITE" id="PS50949">
    <property type="entry name" value="HTH_GNTR"/>
    <property type="match status" value="1"/>
</dbReference>